<reference evidence="1" key="2">
    <citation type="journal article" date="2015" name="Fish Shellfish Immunol.">
        <title>Early steps in the European eel (Anguilla anguilla)-Vibrio vulnificus interaction in the gills: Role of the RtxA13 toxin.</title>
        <authorList>
            <person name="Callol A."/>
            <person name="Pajuelo D."/>
            <person name="Ebbesson L."/>
            <person name="Teles M."/>
            <person name="MacKenzie S."/>
            <person name="Amaro C."/>
        </authorList>
    </citation>
    <scope>NUCLEOTIDE SEQUENCE</scope>
</reference>
<dbReference type="EMBL" id="GBXM01089041">
    <property type="protein sequence ID" value="JAH19536.1"/>
    <property type="molecule type" value="Transcribed_RNA"/>
</dbReference>
<evidence type="ECO:0000313" key="1">
    <source>
        <dbReference type="EMBL" id="JAH19536.1"/>
    </source>
</evidence>
<organism evidence="1">
    <name type="scientific">Anguilla anguilla</name>
    <name type="common">European freshwater eel</name>
    <name type="synonym">Muraena anguilla</name>
    <dbReference type="NCBI Taxonomy" id="7936"/>
    <lineage>
        <taxon>Eukaryota</taxon>
        <taxon>Metazoa</taxon>
        <taxon>Chordata</taxon>
        <taxon>Craniata</taxon>
        <taxon>Vertebrata</taxon>
        <taxon>Euteleostomi</taxon>
        <taxon>Actinopterygii</taxon>
        <taxon>Neopterygii</taxon>
        <taxon>Teleostei</taxon>
        <taxon>Anguilliformes</taxon>
        <taxon>Anguillidae</taxon>
        <taxon>Anguilla</taxon>
    </lineage>
</organism>
<sequence length="38" mass="4141">MCTEMSPTQSHCFIRGVCVCVCVIGQKIHQSANVDSDI</sequence>
<protein>
    <submittedName>
        <fullName evidence="1">Uncharacterized protein</fullName>
    </submittedName>
</protein>
<reference evidence="1" key="1">
    <citation type="submission" date="2014-11" db="EMBL/GenBank/DDBJ databases">
        <authorList>
            <person name="Amaro Gonzalez C."/>
        </authorList>
    </citation>
    <scope>NUCLEOTIDE SEQUENCE</scope>
</reference>
<accession>A0A0E9QRE9</accession>
<name>A0A0E9QRE9_ANGAN</name>
<dbReference type="AlphaFoldDB" id="A0A0E9QRE9"/>
<proteinExistence type="predicted"/>